<evidence type="ECO:0000313" key="3">
    <source>
        <dbReference type="Proteomes" id="UP000729402"/>
    </source>
</evidence>
<reference evidence="2" key="2">
    <citation type="submission" date="2021-02" db="EMBL/GenBank/DDBJ databases">
        <authorList>
            <person name="Kimball J.A."/>
            <person name="Haas M.W."/>
            <person name="Macchietto M."/>
            <person name="Kono T."/>
            <person name="Duquette J."/>
            <person name="Shao M."/>
        </authorList>
    </citation>
    <scope>NUCLEOTIDE SEQUENCE</scope>
    <source>
        <tissue evidence="2">Fresh leaf tissue</tissue>
    </source>
</reference>
<dbReference type="EMBL" id="JAAALK010000079">
    <property type="protein sequence ID" value="KAG8096907.1"/>
    <property type="molecule type" value="Genomic_DNA"/>
</dbReference>
<protein>
    <submittedName>
        <fullName evidence="2">Uncharacterized protein</fullName>
    </submittedName>
</protein>
<organism evidence="2 3">
    <name type="scientific">Zizania palustris</name>
    <name type="common">Northern wild rice</name>
    <dbReference type="NCBI Taxonomy" id="103762"/>
    <lineage>
        <taxon>Eukaryota</taxon>
        <taxon>Viridiplantae</taxon>
        <taxon>Streptophyta</taxon>
        <taxon>Embryophyta</taxon>
        <taxon>Tracheophyta</taxon>
        <taxon>Spermatophyta</taxon>
        <taxon>Magnoliopsida</taxon>
        <taxon>Liliopsida</taxon>
        <taxon>Poales</taxon>
        <taxon>Poaceae</taxon>
        <taxon>BOP clade</taxon>
        <taxon>Oryzoideae</taxon>
        <taxon>Oryzeae</taxon>
        <taxon>Zizaniinae</taxon>
        <taxon>Zizania</taxon>
    </lineage>
</organism>
<keyword evidence="3" id="KW-1185">Reference proteome</keyword>
<accession>A0A8J5X3V9</accession>
<keyword evidence="1" id="KW-0732">Signal</keyword>
<sequence>MDRSSTQTALAPIHVSLTRVILCCFLLVFREECSILDEGHNTGQEAVGLLSSDQGLVSSSDPGVAATKPLVQAYSTDSRRFFCDFGKSMVENFTRDGGFEIKNGCSGA</sequence>
<feature type="signal peptide" evidence="1">
    <location>
        <begin position="1"/>
        <end position="23"/>
    </location>
</feature>
<evidence type="ECO:0000256" key="1">
    <source>
        <dbReference type="SAM" id="SignalP"/>
    </source>
</evidence>
<evidence type="ECO:0000313" key="2">
    <source>
        <dbReference type="EMBL" id="KAG8096907.1"/>
    </source>
</evidence>
<reference evidence="2" key="1">
    <citation type="journal article" date="2021" name="bioRxiv">
        <title>Whole Genome Assembly and Annotation of Northern Wild Rice, Zizania palustris L., Supports a Whole Genome Duplication in the Zizania Genus.</title>
        <authorList>
            <person name="Haas M."/>
            <person name="Kono T."/>
            <person name="Macchietto M."/>
            <person name="Millas R."/>
            <person name="McGilp L."/>
            <person name="Shao M."/>
            <person name="Duquette J."/>
            <person name="Hirsch C.N."/>
            <person name="Kimball J."/>
        </authorList>
    </citation>
    <scope>NUCLEOTIDE SEQUENCE</scope>
    <source>
        <tissue evidence="2">Fresh leaf tissue</tissue>
    </source>
</reference>
<gene>
    <name evidence="2" type="ORF">GUJ93_ZPchr0013g36872</name>
</gene>
<proteinExistence type="predicted"/>
<dbReference type="AlphaFoldDB" id="A0A8J5X3V9"/>
<name>A0A8J5X3V9_ZIZPA</name>
<comment type="caution">
    <text evidence="2">The sequence shown here is derived from an EMBL/GenBank/DDBJ whole genome shotgun (WGS) entry which is preliminary data.</text>
</comment>
<dbReference type="Proteomes" id="UP000729402">
    <property type="component" value="Unassembled WGS sequence"/>
</dbReference>
<feature type="chain" id="PRO_5035287644" evidence="1">
    <location>
        <begin position="24"/>
        <end position="108"/>
    </location>
</feature>